<protein>
    <submittedName>
        <fullName evidence="1">Uncharacterized protein</fullName>
    </submittedName>
</protein>
<dbReference type="AlphaFoldDB" id="A0A6N3DUW8"/>
<sequence length="40" mass="4390">MKKLICFIGGIVTGFVLCLGTAMLIPDDEHPIPNDASFRR</sequence>
<evidence type="ECO:0000313" key="1">
    <source>
        <dbReference type="EMBL" id="VYU29447.1"/>
    </source>
</evidence>
<dbReference type="EMBL" id="CACRUB010000031">
    <property type="protein sequence ID" value="VYU29447.1"/>
    <property type="molecule type" value="Genomic_DNA"/>
</dbReference>
<reference evidence="1" key="1">
    <citation type="submission" date="2019-11" db="EMBL/GenBank/DDBJ databases">
        <authorList>
            <person name="Feng L."/>
        </authorList>
    </citation>
    <scope>NUCLEOTIDE SEQUENCE</scope>
    <source>
        <strain evidence="1">FplautiiLFYP42</strain>
    </source>
</reference>
<accession>A0A6N3DUW8</accession>
<gene>
    <name evidence="1" type="ORF">FPLFYP42_01841</name>
</gene>
<organism evidence="1">
    <name type="scientific">Flavonifractor plautii</name>
    <name type="common">Fusobacterium plautii</name>
    <dbReference type="NCBI Taxonomy" id="292800"/>
    <lineage>
        <taxon>Bacteria</taxon>
        <taxon>Bacillati</taxon>
        <taxon>Bacillota</taxon>
        <taxon>Clostridia</taxon>
        <taxon>Eubacteriales</taxon>
        <taxon>Oscillospiraceae</taxon>
        <taxon>Flavonifractor</taxon>
    </lineage>
</organism>
<proteinExistence type="predicted"/>
<dbReference type="RefSeq" id="WP_421823186.1">
    <property type="nucleotide sequence ID" value="NZ_CACRUB010000031.1"/>
</dbReference>
<name>A0A6N3DUW8_FLAPL</name>